<dbReference type="Proteomes" id="UP000435877">
    <property type="component" value="Unassembled WGS sequence"/>
</dbReference>
<dbReference type="Gene3D" id="1.10.260.80">
    <property type="match status" value="1"/>
</dbReference>
<evidence type="ECO:0000313" key="3">
    <source>
        <dbReference type="Proteomes" id="UP000435877"/>
    </source>
</evidence>
<dbReference type="PANTHER" id="PTHR43885">
    <property type="entry name" value="HALOACID DEHALOGENASE-LIKE HYDROLASE"/>
    <property type="match status" value="1"/>
</dbReference>
<gene>
    <name evidence="2" type="primary">mupP_2</name>
    <name evidence="1" type="synonym">mupP_1</name>
    <name evidence="1" type="ORF">IHBHHGIJ_00479</name>
    <name evidence="2" type="ORF">KFEGEMFD_00671</name>
</gene>
<dbReference type="EMBL" id="CACSIM010000001">
    <property type="protein sequence ID" value="CAA0083870.1"/>
    <property type="molecule type" value="Genomic_DNA"/>
</dbReference>
<dbReference type="OrthoDB" id="5623813at2"/>
<sequence>MRIPATISAIFFDLDGTLVDSGLNFKDLRQQLGWPENVDLLAYLAKLPCPQERAKAQQIIHEFEMVGAASATWMPGAKTLLDDLFNAGLATGIVTRNTRAAFDVCCHRLAIPPIEVITREDAPAKPDPTGLLDLAARLSVAPENAMYVGDYIYDLEAAKASGMYRCLYDPSGESVFAAQADICIRHFDELANHVADIVNTR</sequence>
<dbReference type="EMBL" id="CACSIK010000001">
    <property type="protein sequence ID" value="CAA0082926.1"/>
    <property type="molecule type" value="Genomic_DNA"/>
</dbReference>
<evidence type="ECO:0000313" key="1">
    <source>
        <dbReference type="EMBL" id="CAA0082926.1"/>
    </source>
</evidence>
<dbReference type="SFLD" id="SFLDS00003">
    <property type="entry name" value="Haloacid_Dehalogenase"/>
    <property type="match status" value="1"/>
</dbReference>
<reference evidence="3 4" key="1">
    <citation type="submission" date="2019-11" db="EMBL/GenBank/DDBJ databases">
        <authorList>
            <person name="Holert J."/>
        </authorList>
    </citation>
    <scope>NUCLEOTIDE SEQUENCE [LARGE SCALE GENOMIC DNA]</scope>
    <source>
        <strain evidence="2">BC3_2A</strain>
        <strain evidence="1">SB11_1A</strain>
    </source>
</reference>
<dbReference type="Proteomes" id="UP000439591">
    <property type="component" value="Unassembled WGS sequence"/>
</dbReference>
<name>A0A5S9N3P4_9GAMM</name>
<accession>A0A5S9N3P4</accession>
<organism evidence="2 4">
    <name type="scientific">Zhongshania aliphaticivorans</name>
    <dbReference type="NCBI Taxonomy" id="1470434"/>
    <lineage>
        <taxon>Bacteria</taxon>
        <taxon>Pseudomonadati</taxon>
        <taxon>Pseudomonadota</taxon>
        <taxon>Gammaproteobacteria</taxon>
        <taxon>Cellvibrionales</taxon>
        <taxon>Spongiibacteraceae</taxon>
        <taxon>Zhongshania</taxon>
    </lineage>
</organism>
<dbReference type="NCBIfam" id="TIGR01509">
    <property type="entry name" value="HAD-SF-IA-v3"/>
    <property type="match status" value="1"/>
</dbReference>
<evidence type="ECO:0000313" key="4">
    <source>
        <dbReference type="Proteomes" id="UP000439591"/>
    </source>
</evidence>
<dbReference type="InterPro" id="IPR023214">
    <property type="entry name" value="HAD_sf"/>
</dbReference>
<dbReference type="AlphaFoldDB" id="A0A5S9N3P4"/>
<protein>
    <submittedName>
        <fullName evidence="2">N-acetylmuramic acid 6-phosphate phosphatase</fullName>
        <ecNumber evidence="2">3.1.3.-</ecNumber>
    </submittedName>
</protein>
<dbReference type="GO" id="GO:0016787">
    <property type="term" value="F:hydrolase activity"/>
    <property type="evidence" value="ECO:0007669"/>
    <property type="project" value="UniProtKB-KW"/>
</dbReference>
<dbReference type="EC" id="3.1.3.-" evidence="2"/>
<dbReference type="SUPFAM" id="SSF56784">
    <property type="entry name" value="HAD-like"/>
    <property type="match status" value="1"/>
</dbReference>
<dbReference type="RefSeq" id="WP_159267169.1">
    <property type="nucleotide sequence ID" value="NZ_CACSIK010000001.1"/>
</dbReference>
<evidence type="ECO:0000313" key="2">
    <source>
        <dbReference type="EMBL" id="CAA0083870.1"/>
    </source>
</evidence>
<dbReference type="InterPro" id="IPR006439">
    <property type="entry name" value="HAD-SF_hydro_IA"/>
</dbReference>
<keyword evidence="3" id="KW-1185">Reference proteome</keyword>
<dbReference type="Pfam" id="PF00702">
    <property type="entry name" value="Hydrolase"/>
    <property type="match status" value="1"/>
</dbReference>
<keyword evidence="2" id="KW-0378">Hydrolase</keyword>
<dbReference type="SFLD" id="SFLDG01129">
    <property type="entry name" value="C1.5:_HAD__Beta-PGM__Phosphata"/>
    <property type="match status" value="1"/>
</dbReference>
<dbReference type="PANTHER" id="PTHR43885:SF1">
    <property type="entry name" value="SUPERFAMILY HYDROLASE, PUTATIVE (AFU_ORTHOLOGUE AFUA_4G13290)-RELATED"/>
    <property type="match status" value="1"/>
</dbReference>
<proteinExistence type="predicted"/>
<dbReference type="Gene3D" id="3.40.50.1000">
    <property type="entry name" value="HAD superfamily/HAD-like"/>
    <property type="match status" value="1"/>
</dbReference>
<dbReference type="NCBIfam" id="TIGR01549">
    <property type="entry name" value="HAD-SF-IA-v1"/>
    <property type="match status" value="1"/>
</dbReference>
<dbReference type="InterPro" id="IPR036412">
    <property type="entry name" value="HAD-like_sf"/>
</dbReference>